<dbReference type="OrthoDB" id="1859983at2759"/>
<evidence type="ECO:0000256" key="2">
    <source>
        <dbReference type="ARBA" id="ARBA00022737"/>
    </source>
</evidence>
<dbReference type="Gramene" id="CDO98519">
    <property type="protein sequence ID" value="CDO98519"/>
    <property type="gene ID" value="GSCOC_T00022647001"/>
</dbReference>
<dbReference type="PhylomeDB" id="A0A068TRE3"/>
<feature type="repeat" description="PPR" evidence="4">
    <location>
        <begin position="153"/>
        <end position="183"/>
    </location>
</feature>
<dbReference type="FunCoup" id="A0A068TRE3">
    <property type="interactions" value="794"/>
</dbReference>
<dbReference type="Proteomes" id="UP000295252">
    <property type="component" value="Chromosome VI"/>
</dbReference>
<dbReference type="NCBIfam" id="TIGR00756">
    <property type="entry name" value="PPR"/>
    <property type="match status" value="5"/>
</dbReference>
<evidence type="ECO:0000313" key="5">
    <source>
        <dbReference type="EMBL" id="CDO98519.1"/>
    </source>
</evidence>
<feature type="repeat" description="PPR" evidence="4">
    <location>
        <begin position="562"/>
        <end position="596"/>
    </location>
</feature>
<organism evidence="5 6">
    <name type="scientific">Coffea canephora</name>
    <name type="common">Robusta coffee</name>
    <dbReference type="NCBI Taxonomy" id="49390"/>
    <lineage>
        <taxon>Eukaryota</taxon>
        <taxon>Viridiplantae</taxon>
        <taxon>Streptophyta</taxon>
        <taxon>Embryophyta</taxon>
        <taxon>Tracheophyta</taxon>
        <taxon>Spermatophyta</taxon>
        <taxon>Magnoliopsida</taxon>
        <taxon>eudicotyledons</taxon>
        <taxon>Gunneridae</taxon>
        <taxon>Pentapetalae</taxon>
        <taxon>asterids</taxon>
        <taxon>lamiids</taxon>
        <taxon>Gentianales</taxon>
        <taxon>Rubiaceae</taxon>
        <taxon>Ixoroideae</taxon>
        <taxon>Gardenieae complex</taxon>
        <taxon>Bertiereae - Coffeeae clade</taxon>
        <taxon>Coffeeae</taxon>
        <taxon>Coffea</taxon>
    </lineage>
</organism>
<dbReference type="Gene3D" id="1.25.40.10">
    <property type="entry name" value="Tetratricopeptide repeat domain"/>
    <property type="match status" value="6"/>
</dbReference>
<protein>
    <recommendedName>
        <fullName evidence="7">Pentacotripeptide-repeat region of PRORP domain-containing protein</fullName>
    </recommendedName>
</protein>
<evidence type="ECO:0008006" key="7">
    <source>
        <dbReference type="Google" id="ProtNLM"/>
    </source>
</evidence>
<keyword evidence="2" id="KW-0677">Repeat</keyword>
<dbReference type="GO" id="GO:0005739">
    <property type="term" value="C:mitochondrion"/>
    <property type="evidence" value="ECO:0007669"/>
    <property type="project" value="UniProtKB-ARBA"/>
</dbReference>
<comment type="similarity">
    <text evidence="3">Belongs to the PPR family. PCMP-E subfamily.</text>
</comment>
<dbReference type="GO" id="GO:0003729">
    <property type="term" value="F:mRNA binding"/>
    <property type="evidence" value="ECO:0007669"/>
    <property type="project" value="EnsemblPlants"/>
</dbReference>
<evidence type="ECO:0000313" key="6">
    <source>
        <dbReference type="Proteomes" id="UP000295252"/>
    </source>
</evidence>
<dbReference type="InterPro" id="IPR011990">
    <property type="entry name" value="TPR-like_helical_dom_sf"/>
</dbReference>
<dbReference type="AlphaFoldDB" id="A0A068TRE3"/>
<dbReference type="InParanoid" id="A0A068TRE3"/>
<dbReference type="FunFam" id="1.25.40.10:FF:000690">
    <property type="entry name" value="Pentatricopeptide repeat-containing protein"/>
    <property type="match status" value="1"/>
</dbReference>
<evidence type="ECO:0000256" key="3">
    <source>
        <dbReference type="ARBA" id="ARBA00061659"/>
    </source>
</evidence>
<feature type="repeat" description="PPR" evidence="4">
    <location>
        <begin position="461"/>
        <end position="495"/>
    </location>
</feature>
<dbReference type="FunFam" id="1.25.40.10:FF:000073">
    <property type="entry name" value="Pentatricopeptide repeat-containing protein chloroplastic"/>
    <property type="match status" value="1"/>
</dbReference>
<dbReference type="Pfam" id="PF20431">
    <property type="entry name" value="E_motif"/>
    <property type="match status" value="1"/>
</dbReference>
<dbReference type="InterPro" id="IPR046848">
    <property type="entry name" value="E_motif"/>
</dbReference>
<dbReference type="EMBL" id="HG739086">
    <property type="protein sequence ID" value="CDO98519.1"/>
    <property type="molecule type" value="Genomic_DNA"/>
</dbReference>
<comment type="similarity">
    <text evidence="1">Belongs to the PPR family. PCMP-H subfamily.</text>
</comment>
<proteinExistence type="inferred from homology"/>
<feature type="repeat" description="PPR" evidence="4">
    <location>
        <begin position="663"/>
        <end position="697"/>
    </location>
</feature>
<evidence type="ECO:0000256" key="4">
    <source>
        <dbReference type="PROSITE-ProRule" id="PRU00708"/>
    </source>
</evidence>
<dbReference type="Pfam" id="PF01535">
    <property type="entry name" value="PPR"/>
    <property type="match status" value="8"/>
</dbReference>
<dbReference type="PANTHER" id="PTHR47928:SF191">
    <property type="entry name" value="DYW DOMAIN-CONTAINING PROTEIN"/>
    <property type="match status" value="1"/>
</dbReference>
<reference evidence="6" key="1">
    <citation type="journal article" date="2014" name="Science">
        <title>The coffee genome provides insight into the convergent evolution of caffeine biosynthesis.</title>
        <authorList>
            <person name="Denoeud F."/>
            <person name="Carretero-Paulet L."/>
            <person name="Dereeper A."/>
            <person name="Droc G."/>
            <person name="Guyot R."/>
            <person name="Pietrella M."/>
            <person name="Zheng C."/>
            <person name="Alberti A."/>
            <person name="Anthony F."/>
            <person name="Aprea G."/>
            <person name="Aury J.M."/>
            <person name="Bento P."/>
            <person name="Bernard M."/>
            <person name="Bocs S."/>
            <person name="Campa C."/>
            <person name="Cenci A."/>
            <person name="Combes M.C."/>
            <person name="Crouzillat D."/>
            <person name="Da Silva C."/>
            <person name="Daddiego L."/>
            <person name="De Bellis F."/>
            <person name="Dussert S."/>
            <person name="Garsmeur O."/>
            <person name="Gayraud T."/>
            <person name="Guignon V."/>
            <person name="Jahn K."/>
            <person name="Jamilloux V."/>
            <person name="Joet T."/>
            <person name="Labadie K."/>
            <person name="Lan T."/>
            <person name="Leclercq J."/>
            <person name="Lepelley M."/>
            <person name="Leroy T."/>
            <person name="Li L.T."/>
            <person name="Librado P."/>
            <person name="Lopez L."/>
            <person name="Munoz A."/>
            <person name="Noel B."/>
            <person name="Pallavicini A."/>
            <person name="Perrotta G."/>
            <person name="Poncet V."/>
            <person name="Pot D."/>
            <person name="Priyono X."/>
            <person name="Rigoreau M."/>
            <person name="Rouard M."/>
            <person name="Rozas J."/>
            <person name="Tranchant-Dubreuil C."/>
            <person name="VanBuren R."/>
            <person name="Zhang Q."/>
            <person name="Andrade A.C."/>
            <person name="Argout X."/>
            <person name="Bertrand B."/>
            <person name="de Kochko A."/>
            <person name="Graziosi G."/>
            <person name="Henry R.J."/>
            <person name="Jayarama X."/>
            <person name="Ming R."/>
            <person name="Nagai C."/>
            <person name="Rounsley S."/>
            <person name="Sankoff D."/>
            <person name="Giuliano G."/>
            <person name="Albert V.A."/>
            <person name="Wincker P."/>
            <person name="Lashermes P."/>
        </authorList>
    </citation>
    <scope>NUCLEOTIDE SEQUENCE [LARGE SCALE GENOMIC DNA]</scope>
    <source>
        <strain evidence="6">cv. DH200-94</strain>
    </source>
</reference>
<accession>A0A068TRE3</accession>
<evidence type="ECO:0000256" key="1">
    <source>
        <dbReference type="ARBA" id="ARBA00006643"/>
    </source>
</evidence>
<dbReference type="OMA" id="FQWNALV"/>
<feature type="repeat" description="PPR" evidence="4">
    <location>
        <begin position="224"/>
        <end position="258"/>
    </location>
</feature>
<dbReference type="PANTHER" id="PTHR47928">
    <property type="entry name" value="REPEAT-CONTAINING PROTEIN, PUTATIVE-RELATED"/>
    <property type="match status" value="1"/>
</dbReference>
<dbReference type="FunFam" id="1.25.40.10:FF:000205">
    <property type="entry name" value="Pentatricopeptide repeat-containing protein, mitochondrial"/>
    <property type="match status" value="1"/>
</dbReference>
<name>A0A068TRE3_COFCA</name>
<gene>
    <name evidence="5" type="ORF">GSCOC_T00022647001</name>
</gene>
<dbReference type="PROSITE" id="PS51375">
    <property type="entry name" value="PPR"/>
    <property type="match status" value="6"/>
</dbReference>
<dbReference type="InterPro" id="IPR002885">
    <property type="entry name" value="PPR_rpt"/>
</dbReference>
<dbReference type="Pfam" id="PF13041">
    <property type="entry name" value="PPR_2"/>
    <property type="match status" value="1"/>
</dbReference>
<keyword evidence="6" id="KW-1185">Reference proteome</keyword>
<feature type="repeat" description="PPR" evidence="4">
    <location>
        <begin position="358"/>
        <end position="392"/>
    </location>
</feature>
<dbReference type="InterPro" id="IPR050421">
    <property type="entry name" value="PPR"/>
</dbReference>
<dbReference type="FunFam" id="1.25.40.10:FF:000361">
    <property type="entry name" value="Pentatricopeptide repeat-containing protein chloroplastic"/>
    <property type="match status" value="2"/>
</dbReference>
<sequence>MALVLPLFSSHHLHHHNHHHHHHLPIRNPISNHSVQSISTPVENRSGRRNSPLEEITELCESKTLIKALNLIQENPHNSFLDPTQKALALGILLQACGVDKNIEIGRKVHELIRESIHLRNNPVLNTRVITMYAMCGSPSDSRSVFDQIRGKNLYQWNALLSGYTRNESYYDALYLFDEMISITEYMPDNFTFPCVIKACGGILDVDLGMAVHGMVVKMGLASDVFVGNALIAMYGRFGILENADKMFEFMPEKNLVSWNSMLSVLSENRCFQESFNFFRELLMGLDGLVPDSATMVTILPACAGEGDSVMGKAVHGLVVKFGMSGDVMVSNALIDMYSKCGLLEKARVTFDLNDSKNVVSWNSMIGGYSRKGLIDGTFDLVRKMQMERDKFKANELTVLNVLPCCQEASELLYLKELQGYSIRHGFEKDELLANAFITAYARCALLSTAECLFDKLERKAVSSWNALVGGCVQNGNPSKALEKYLEMARSGIDPDLVSIGSLLLACNHLKSLWYGKEIHGFVLRKGLEIDSFISTSLLSLYFSCDIPAHAQVLFDSMETRGLVSWNAMIAGYLQYRLPCAALDIFREMVSDGIQPKEITIVGVLGAISRLSALHLGKEAHCFALKVDLMKDSLVNCSLIDMYAKSGSIELSQTVFDHVQDKDTALCTAMISGYAIHGYGKEAHMLFQKLKKLGLKPNLCTFSNILIACKHAGLIEQGLSYLTEMHAFQKIEPKLEHYACVIDMLGRAGRFVDALELIASMPIKPDARIWSSLLSSCRNHRELDLGNEFAEKLLELEPSRAESYILVSNFFAGFGKWDDVRRVRGIMKEMGLQKDVGCSWTEVGGKTYSFIVGDEMLPDSEEIRLMWKTLE</sequence>